<reference evidence="3" key="1">
    <citation type="submission" date="2022-10" db="EMBL/GenBank/DDBJ databases">
        <title>Algoriphagus sp. a novel bacteria isolate from halophytes salicornia europaea.</title>
        <authorList>
            <person name="Peng Y."/>
            <person name="Jiang L."/>
            <person name="Lee J."/>
        </authorList>
    </citation>
    <scope>NUCLEOTIDE SEQUENCE</scope>
    <source>
        <strain evidence="3">TR-M5</strain>
    </source>
</reference>
<organism evidence="3 4">
    <name type="scientific">Algoriphagus halophytocola</name>
    <dbReference type="NCBI Taxonomy" id="2991499"/>
    <lineage>
        <taxon>Bacteria</taxon>
        <taxon>Pseudomonadati</taxon>
        <taxon>Bacteroidota</taxon>
        <taxon>Cytophagia</taxon>
        <taxon>Cytophagales</taxon>
        <taxon>Cyclobacteriaceae</taxon>
        <taxon>Algoriphagus</taxon>
    </lineage>
</organism>
<feature type="signal peptide" evidence="2">
    <location>
        <begin position="1"/>
        <end position="25"/>
    </location>
</feature>
<sequence>MNLSENKFTILSAALSIGVAALAKAAIANRYQAITGEPAPKNPESKEASFGKVVLYTAITAAVGVSAKILVRKFFTKEWKKMDGDLPRHLK</sequence>
<evidence type="ECO:0000256" key="1">
    <source>
        <dbReference type="SAM" id="Phobius"/>
    </source>
</evidence>
<dbReference type="InterPro" id="IPR025329">
    <property type="entry name" value="DUF4235"/>
</dbReference>
<keyword evidence="1" id="KW-1133">Transmembrane helix</keyword>
<feature type="chain" id="PRO_5046919373" evidence="2">
    <location>
        <begin position="26"/>
        <end position="91"/>
    </location>
</feature>
<dbReference type="Proteomes" id="UP001163156">
    <property type="component" value="Chromosome"/>
</dbReference>
<keyword evidence="2" id="KW-0732">Signal</keyword>
<keyword evidence="1" id="KW-0812">Transmembrane</keyword>
<keyword evidence="4" id="KW-1185">Reference proteome</keyword>
<evidence type="ECO:0000313" key="3">
    <source>
        <dbReference type="EMBL" id="UZD23559.1"/>
    </source>
</evidence>
<dbReference type="Pfam" id="PF14019">
    <property type="entry name" value="DUF4235"/>
    <property type="match status" value="1"/>
</dbReference>
<evidence type="ECO:0000313" key="4">
    <source>
        <dbReference type="Proteomes" id="UP001163156"/>
    </source>
</evidence>
<proteinExistence type="predicted"/>
<name>A0ABY6MMX9_9BACT</name>
<keyword evidence="1" id="KW-0472">Membrane</keyword>
<protein>
    <submittedName>
        <fullName evidence="3">DUF4235 domain-containing protein</fullName>
    </submittedName>
</protein>
<evidence type="ECO:0000256" key="2">
    <source>
        <dbReference type="SAM" id="SignalP"/>
    </source>
</evidence>
<accession>A0ABY6MMX9</accession>
<feature type="transmembrane region" description="Helical" evidence="1">
    <location>
        <begin position="49"/>
        <end position="71"/>
    </location>
</feature>
<dbReference type="RefSeq" id="WP_264810102.1">
    <property type="nucleotide sequence ID" value="NZ_CP110226.1"/>
</dbReference>
<dbReference type="EMBL" id="CP110226">
    <property type="protein sequence ID" value="UZD23559.1"/>
    <property type="molecule type" value="Genomic_DNA"/>
</dbReference>
<gene>
    <name evidence="3" type="ORF">OM944_03505</name>
</gene>